<dbReference type="OrthoDB" id="3616874at2"/>
<dbReference type="InterPro" id="IPR001737">
    <property type="entry name" value="KsgA/Erm"/>
</dbReference>
<feature type="binding site" evidence="5">
    <location>
        <position position="40"/>
    </location>
    <ligand>
        <name>S-adenosyl-L-methionine</name>
        <dbReference type="ChEBI" id="CHEBI:59789"/>
    </ligand>
</feature>
<reference evidence="7 8" key="1">
    <citation type="journal article" date="2018" name="Int. J. Syst. Evol. Microbiol.">
        <title>Epidermidibacterium keratini gen. nov., sp. nov., a member of the family Sporichthyaceae, isolated from keratin epidermis.</title>
        <authorList>
            <person name="Lee D.G."/>
            <person name="Trujillo M.E."/>
            <person name="Kang S."/>
            <person name="Nam J.J."/>
            <person name="Kim Y.J."/>
        </authorList>
    </citation>
    <scope>NUCLEOTIDE SEQUENCE [LARGE SCALE GENOMIC DNA]</scope>
    <source>
        <strain evidence="7 8">EPI-7</strain>
    </source>
</reference>
<keyword evidence="2 5" id="KW-0808">Transferase</keyword>
<dbReference type="Pfam" id="PF00398">
    <property type="entry name" value="RrnaAD"/>
    <property type="match status" value="1"/>
</dbReference>
<dbReference type="Proteomes" id="UP000463857">
    <property type="component" value="Chromosome"/>
</dbReference>
<dbReference type="AlphaFoldDB" id="A0A7L4YM48"/>
<feature type="domain" description="Ribosomal RNA adenine methylase transferase N-terminal" evidence="6">
    <location>
        <begin position="20"/>
        <end position="179"/>
    </location>
</feature>
<dbReference type="InterPro" id="IPR029063">
    <property type="entry name" value="SAM-dependent_MTases_sf"/>
</dbReference>
<comment type="caution">
    <text evidence="5">Lacks conserved residue(s) required for the propagation of feature annotation.</text>
</comment>
<dbReference type="PANTHER" id="PTHR11727:SF7">
    <property type="entry name" value="DIMETHYLADENOSINE TRANSFERASE-RELATED"/>
    <property type="match status" value="1"/>
</dbReference>
<dbReference type="PANTHER" id="PTHR11727">
    <property type="entry name" value="DIMETHYLADENOSINE TRANSFERASE"/>
    <property type="match status" value="1"/>
</dbReference>
<dbReference type="GO" id="GO:0000179">
    <property type="term" value="F:rRNA (adenine-N6,N6-)-dimethyltransferase activity"/>
    <property type="evidence" value="ECO:0007669"/>
    <property type="project" value="UniProtKB-UniRule"/>
</dbReference>
<evidence type="ECO:0000259" key="6">
    <source>
        <dbReference type="SMART" id="SM00650"/>
    </source>
</evidence>
<keyword evidence="4 5" id="KW-0694">RNA-binding</keyword>
<name>A0A7L4YM48_9ACTN</name>
<keyword evidence="3 5" id="KW-0949">S-adenosyl-L-methionine</keyword>
<dbReference type="GO" id="GO:0003723">
    <property type="term" value="F:RNA binding"/>
    <property type="evidence" value="ECO:0007669"/>
    <property type="project" value="UniProtKB-UniRule"/>
</dbReference>
<evidence type="ECO:0000256" key="4">
    <source>
        <dbReference type="ARBA" id="ARBA00022884"/>
    </source>
</evidence>
<proteinExistence type="inferred from homology"/>
<evidence type="ECO:0000256" key="2">
    <source>
        <dbReference type="ARBA" id="ARBA00022679"/>
    </source>
</evidence>
<accession>A0A7L4YM48</accession>
<dbReference type="RefSeq" id="WP_159543928.1">
    <property type="nucleotide sequence ID" value="NZ_CP047156.1"/>
</dbReference>
<protein>
    <submittedName>
        <fullName evidence="7">Methyltransferase</fullName>
    </submittedName>
</protein>
<dbReference type="Gene3D" id="3.40.50.150">
    <property type="entry name" value="Vaccinia Virus protein VP39"/>
    <property type="match status" value="1"/>
</dbReference>
<organism evidence="7 8">
    <name type="scientific">Epidermidibacterium keratini</name>
    <dbReference type="NCBI Taxonomy" id="1891644"/>
    <lineage>
        <taxon>Bacteria</taxon>
        <taxon>Bacillati</taxon>
        <taxon>Actinomycetota</taxon>
        <taxon>Actinomycetes</taxon>
        <taxon>Sporichthyales</taxon>
        <taxon>Sporichthyaceae</taxon>
        <taxon>Epidermidibacterium</taxon>
    </lineage>
</organism>
<dbReference type="SUPFAM" id="SSF53335">
    <property type="entry name" value="S-adenosyl-L-methionine-dependent methyltransferases"/>
    <property type="match status" value="1"/>
</dbReference>
<evidence type="ECO:0000256" key="1">
    <source>
        <dbReference type="ARBA" id="ARBA00022603"/>
    </source>
</evidence>
<evidence type="ECO:0000256" key="5">
    <source>
        <dbReference type="PROSITE-ProRule" id="PRU01026"/>
    </source>
</evidence>
<dbReference type="KEGG" id="eke:EK0264_06100"/>
<evidence type="ECO:0000313" key="7">
    <source>
        <dbReference type="EMBL" id="QHB99898.1"/>
    </source>
</evidence>
<keyword evidence="1 5" id="KW-0489">Methyltransferase</keyword>
<feature type="binding site" evidence="5">
    <location>
        <position position="100"/>
    </location>
    <ligand>
        <name>S-adenosyl-L-methionine</name>
        <dbReference type="ChEBI" id="CHEBI:59789"/>
    </ligand>
</feature>
<dbReference type="EMBL" id="CP047156">
    <property type="protein sequence ID" value="QHB99898.1"/>
    <property type="molecule type" value="Genomic_DNA"/>
</dbReference>
<evidence type="ECO:0000313" key="8">
    <source>
        <dbReference type="Proteomes" id="UP000463857"/>
    </source>
</evidence>
<evidence type="ECO:0000256" key="3">
    <source>
        <dbReference type="ARBA" id="ARBA00022691"/>
    </source>
</evidence>
<comment type="similarity">
    <text evidence="5">Belongs to the class I-like SAM-binding methyltransferase superfamily. rRNA adenine N(6)-methyltransferase family.</text>
</comment>
<keyword evidence="8" id="KW-1185">Reference proteome</keyword>
<dbReference type="CDD" id="cd02440">
    <property type="entry name" value="AdoMet_MTases"/>
    <property type="match status" value="1"/>
</dbReference>
<gene>
    <name evidence="7" type="ORF">EK0264_06100</name>
</gene>
<dbReference type="InterPro" id="IPR020598">
    <property type="entry name" value="rRNA_Ade_methylase_Trfase_N"/>
</dbReference>
<dbReference type="SMART" id="SM00650">
    <property type="entry name" value="rADc"/>
    <property type="match status" value="1"/>
</dbReference>
<feature type="binding site" evidence="5">
    <location>
        <position position="84"/>
    </location>
    <ligand>
        <name>S-adenosyl-L-methionine</name>
        <dbReference type="ChEBI" id="CHEBI:59789"/>
    </ligand>
</feature>
<sequence>MSAGRSSRRDWGWHPLKPQWAERIVAESGVRRSDLVLDLGAGTGALTRPLLATGARVIALELHRGRASELRAIDSDRLSVIEVDAAQLLLPRRPFKVVASPPYSAATAILRRLLGRGTLLTSADLVVQRGFAMRVMDGRVSGVRESRRYAVEIARPIPRSAFNPAPKVDSVVLRLRRGS</sequence>
<dbReference type="GO" id="GO:0005829">
    <property type="term" value="C:cytosol"/>
    <property type="evidence" value="ECO:0007669"/>
    <property type="project" value="TreeGrafter"/>
</dbReference>
<dbReference type="InParanoid" id="A0A7L4YM48"/>
<feature type="binding site" evidence="5">
    <location>
        <position position="61"/>
    </location>
    <ligand>
        <name>S-adenosyl-L-methionine</name>
        <dbReference type="ChEBI" id="CHEBI:59789"/>
    </ligand>
</feature>
<dbReference type="PROSITE" id="PS51689">
    <property type="entry name" value="SAM_RNA_A_N6_MT"/>
    <property type="match status" value="1"/>
</dbReference>